<evidence type="ECO:0000256" key="5">
    <source>
        <dbReference type="SAM" id="MobiDB-lite"/>
    </source>
</evidence>
<keyword evidence="7" id="KW-1185">Reference proteome</keyword>
<protein>
    <recommendedName>
        <fullName evidence="4">Dirigent protein</fullName>
    </recommendedName>
</protein>
<dbReference type="InterPro" id="IPR004265">
    <property type="entry name" value="Dirigent"/>
</dbReference>
<feature type="region of interest" description="Disordered" evidence="5">
    <location>
        <begin position="142"/>
        <end position="195"/>
    </location>
</feature>
<dbReference type="OrthoDB" id="1864232at2759"/>
<sequence>MASALTYFFNLILLSTFSIIINGENSGWYSATKVMDKMEEKVTNLHFYFHDTVSGDHASAIVIAGPKDTASFGTTRIVDDPLTEGPESTSKLIGKAQGVYSMAAQQDVSLLMVITCAFMEDKYNGSTLSVLGRNPVLQTVREMPIVGGTERRRDLKKKSRETTPREEEEEEERSREEEERSREEEEEEEKAREEE</sequence>
<dbReference type="EMBL" id="JADFTS010000006">
    <property type="protein sequence ID" value="KAF9603817.1"/>
    <property type="molecule type" value="Genomic_DNA"/>
</dbReference>
<comment type="similarity">
    <text evidence="1 4">Belongs to the plant dirigent protein family.</text>
</comment>
<comment type="subcellular location">
    <subcellularLocation>
        <location evidence="4">Secreted</location>
        <location evidence="4">Extracellular space</location>
        <location evidence="4">Apoplast</location>
    </subcellularLocation>
</comment>
<keyword evidence="4" id="KW-0052">Apoplast</keyword>
<organism evidence="6 7">
    <name type="scientific">Coptis chinensis</name>
    <dbReference type="NCBI Taxonomy" id="261450"/>
    <lineage>
        <taxon>Eukaryota</taxon>
        <taxon>Viridiplantae</taxon>
        <taxon>Streptophyta</taxon>
        <taxon>Embryophyta</taxon>
        <taxon>Tracheophyta</taxon>
        <taxon>Spermatophyta</taxon>
        <taxon>Magnoliopsida</taxon>
        <taxon>Ranunculales</taxon>
        <taxon>Ranunculaceae</taxon>
        <taxon>Coptidoideae</taxon>
        <taxon>Coptis</taxon>
    </lineage>
</organism>
<dbReference type="PANTHER" id="PTHR21495">
    <property type="entry name" value="NUCLEOPORIN-RELATED"/>
    <property type="match status" value="1"/>
</dbReference>
<comment type="caution">
    <text evidence="6">The sequence shown here is derived from an EMBL/GenBank/DDBJ whole genome shotgun (WGS) entry which is preliminary data.</text>
</comment>
<accession>A0A835LT17</accession>
<dbReference type="GO" id="GO:0048046">
    <property type="term" value="C:apoplast"/>
    <property type="evidence" value="ECO:0007669"/>
    <property type="project" value="UniProtKB-SubCell"/>
</dbReference>
<evidence type="ECO:0000313" key="7">
    <source>
        <dbReference type="Proteomes" id="UP000631114"/>
    </source>
</evidence>
<feature type="compositionally biased region" description="Basic and acidic residues" evidence="5">
    <location>
        <begin position="172"/>
        <end position="195"/>
    </location>
</feature>
<gene>
    <name evidence="6" type="ORF">IFM89_037951</name>
</gene>
<dbReference type="Proteomes" id="UP000631114">
    <property type="component" value="Unassembled WGS sequence"/>
</dbReference>
<evidence type="ECO:0000313" key="6">
    <source>
        <dbReference type="EMBL" id="KAF9603817.1"/>
    </source>
</evidence>
<dbReference type="Gene3D" id="2.40.480.10">
    <property type="entry name" value="Allene oxide cyclase-like"/>
    <property type="match status" value="1"/>
</dbReference>
<evidence type="ECO:0000256" key="1">
    <source>
        <dbReference type="ARBA" id="ARBA00010746"/>
    </source>
</evidence>
<comment type="function">
    <text evidence="4">Dirigent proteins impart stereoselectivity on the phenoxy radical-coupling reaction, yielding optically active lignans from two molecules of coniferyl alcohol in the biosynthesis of lignans, flavonolignans, and alkaloids and thus plays a central role in plant secondary metabolism.</text>
</comment>
<keyword evidence="4" id="KW-0732">Signal</keyword>
<dbReference type="GO" id="GO:0009699">
    <property type="term" value="P:phenylpropanoid biosynthetic process"/>
    <property type="evidence" value="ECO:0007669"/>
    <property type="project" value="UniProtKB-ARBA"/>
</dbReference>
<feature type="chain" id="PRO_5033111988" description="Dirigent protein" evidence="4">
    <location>
        <begin position="24"/>
        <end position="195"/>
    </location>
</feature>
<comment type="subunit">
    <text evidence="2 4">Homodimer.</text>
</comment>
<evidence type="ECO:0000256" key="2">
    <source>
        <dbReference type="ARBA" id="ARBA00011738"/>
    </source>
</evidence>
<feature type="signal peptide" evidence="4">
    <location>
        <begin position="1"/>
        <end position="23"/>
    </location>
</feature>
<dbReference type="Pfam" id="PF03018">
    <property type="entry name" value="Dirigent"/>
    <property type="match status" value="1"/>
</dbReference>
<reference evidence="6 7" key="1">
    <citation type="submission" date="2020-10" db="EMBL/GenBank/DDBJ databases">
        <title>The Coptis chinensis genome and diversification of protoberbering-type alkaloids.</title>
        <authorList>
            <person name="Wang B."/>
            <person name="Shu S."/>
            <person name="Song C."/>
            <person name="Liu Y."/>
        </authorList>
    </citation>
    <scope>NUCLEOTIDE SEQUENCE [LARGE SCALE GENOMIC DNA]</scope>
    <source>
        <strain evidence="6">HL-2020</strain>
        <tissue evidence="6">Leaf</tissue>
    </source>
</reference>
<dbReference type="InterPro" id="IPR044859">
    <property type="entry name" value="Allene_oxi_cyc_Dirigent"/>
</dbReference>
<keyword evidence="3 4" id="KW-0964">Secreted</keyword>
<name>A0A835LT17_9MAGN</name>
<dbReference type="AlphaFoldDB" id="A0A835LT17"/>
<evidence type="ECO:0000256" key="4">
    <source>
        <dbReference type="RuleBase" id="RU363099"/>
    </source>
</evidence>
<evidence type="ECO:0000256" key="3">
    <source>
        <dbReference type="ARBA" id="ARBA00022525"/>
    </source>
</evidence>
<proteinExistence type="inferred from homology"/>